<protein>
    <submittedName>
        <fullName evidence="5">Oxidoreductase</fullName>
        <ecNumber evidence="5">1.1.1.292</ecNumber>
    </submittedName>
</protein>
<evidence type="ECO:0000256" key="2">
    <source>
        <dbReference type="ARBA" id="ARBA00023002"/>
    </source>
</evidence>
<organism evidence="5 6">
    <name type="scientific">Streptomyces griseus</name>
    <dbReference type="NCBI Taxonomy" id="1911"/>
    <lineage>
        <taxon>Bacteria</taxon>
        <taxon>Bacillati</taxon>
        <taxon>Actinomycetota</taxon>
        <taxon>Actinomycetes</taxon>
        <taxon>Kitasatosporales</taxon>
        <taxon>Streptomycetaceae</taxon>
        <taxon>Streptomyces</taxon>
    </lineage>
</organism>
<dbReference type="Pfam" id="PF22725">
    <property type="entry name" value="GFO_IDH_MocA_C3"/>
    <property type="match status" value="1"/>
</dbReference>
<gene>
    <name evidence="5" type="primary">afr_1</name>
    <name evidence="5" type="ORF">NCTC7807_00786</name>
</gene>
<sequence length="340" mass="36093">MSEPECPGGPAVRPVRWGVLATGPMAAAFTEDLKLLPDAEVGAVASRSEASARRFADRFGVPRAYGTWRELADDPEIDVVYVATPHAHHLAATTLMLESGTPVLCEKPFALNRGEAEAMVALAERRALLLMEAMWTCVHPLVRRMLAMIGDGLIGEVRSVHADFGARAPRVPGHRLRDPHAGGGALLDLGTYPVSLAHLVLGRPDEVTAWSHLGPEGVDETTGMVLGYAGGAMAVLSCSLEADSARAAVIHGTGGRIEIPGDFYRPAQLVLHRSGRAPEVVQAQAEAGNGYVPQAREVMRCLRAGATQSALVPLRRSLEVMGTLDTVRDIVGLRYPGEAG</sequence>
<proteinExistence type="inferred from homology"/>
<accession>A0A380MPK2</accession>
<dbReference type="Pfam" id="PF01408">
    <property type="entry name" value="GFO_IDH_MocA"/>
    <property type="match status" value="1"/>
</dbReference>
<keyword evidence="2 5" id="KW-0560">Oxidoreductase</keyword>
<comment type="similarity">
    <text evidence="1">Belongs to the Gfo/Idh/MocA family.</text>
</comment>
<dbReference type="Gene3D" id="3.40.50.720">
    <property type="entry name" value="NAD(P)-binding Rossmann-like Domain"/>
    <property type="match status" value="1"/>
</dbReference>
<dbReference type="InterPro" id="IPR050984">
    <property type="entry name" value="Gfo/Idh/MocA_domain"/>
</dbReference>
<evidence type="ECO:0000259" key="3">
    <source>
        <dbReference type="Pfam" id="PF01408"/>
    </source>
</evidence>
<dbReference type="Gene3D" id="3.30.360.10">
    <property type="entry name" value="Dihydrodipicolinate Reductase, domain 2"/>
    <property type="match status" value="1"/>
</dbReference>
<evidence type="ECO:0000313" key="5">
    <source>
        <dbReference type="EMBL" id="SUO94252.1"/>
    </source>
</evidence>
<dbReference type="InterPro" id="IPR000683">
    <property type="entry name" value="Gfo/Idh/MocA-like_OxRdtase_N"/>
</dbReference>
<dbReference type="EMBL" id="UHID01000001">
    <property type="protein sequence ID" value="SUO94252.1"/>
    <property type="molecule type" value="Genomic_DNA"/>
</dbReference>
<dbReference type="PANTHER" id="PTHR22604">
    <property type="entry name" value="OXIDOREDUCTASES"/>
    <property type="match status" value="1"/>
</dbReference>
<feature type="domain" description="GFO/IDH/MocA-like oxidoreductase" evidence="4">
    <location>
        <begin position="142"/>
        <end position="258"/>
    </location>
</feature>
<dbReference type="InterPro" id="IPR036291">
    <property type="entry name" value="NAD(P)-bd_dom_sf"/>
</dbReference>
<dbReference type="Proteomes" id="UP000254150">
    <property type="component" value="Unassembled WGS sequence"/>
</dbReference>
<evidence type="ECO:0000256" key="1">
    <source>
        <dbReference type="ARBA" id="ARBA00010928"/>
    </source>
</evidence>
<dbReference type="GO" id="GO:0000166">
    <property type="term" value="F:nucleotide binding"/>
    <property type="evidence" value="ECO:0007669"/>
    <property type="project" value="InterPro"/>
</dbReference>
<feature type="domain" description="Gfo/Idh/MocA-like oxidoreductase N-terminal" evidence="3">
    <location>
        <begin position="16"/>
        <end position="131"/>
    </location>
</feature>
<reference evidence="5 6" key="1">
    <citation type="submission" date="2018-06" db="EMBL/GenBank/DDBJ databases">
        <authorList>
            <consortium name="Pathogen Informatics"/>
            <person name="Doyle S."/>
        </authorList>
    </citation>
    <scope>NUCLEOTIDE SEQUENCE [LARGE SCALE GENOMIC DNA]</scope>
    <source>
        <strain evidence="5 6">NCTC7807</strain>
    </source>
</reference>
<evidence type="ECO:0000313" key="6">
    <source>
        <dbReference type="Proteomes" id="UP000254150"/>
    </source>
</evidence>
<dbReference type="SUPFAM" id="SSF51735">
    <property type="entry name" value="NAD(P)-binding Rossmann-fold domains"/>
    <property type="match status" value="1"/>
</dbReference>
<dbReference type="SUPFAM" id="SSF55347">
    <property type="entry name" value="Glyceraldehyde-3-phosphate dehydrogenase-like, C-terminal domain"/>
    <property type="match status" value="1"/>
</dbReference>
<dbReference type="GO" id="GO:0033712">
    <property type="term" value="F:1,5-anhydro-D-fructose reductase (1,5-anhydro-D-mannitol-forming) activity"/>
    <property type="evidence" value="ECO:0007669"/>
    <property type="project" value="UniProtKB-EC"/>
</dbReference>
<evidence type="ECO:0000259" key="4">
    <source>
        <dbReference type="Pfam" id="PF22725"/>
    </source>
</evidence>
<dbReference type="PANTHER" id="PTHR22604:SF105">
    <property type="entry name" value="TRANS-1,2-DIHYDROBENZENE-1,2-DIOL DEHYDROGENASE"/>
    <property type="match status" value="1"/>
</dbReference>
<dbReference type="InterPro" id="IPR055170">
    <property type="entry name" value="GFO_IDH_MocA-like_dom"/>
</dbReference>
<name>A0A380MPK2_STRGR</name>
<dbReference type="EC" id="1.1.1.292" evidence="5"/>
<dbReference type="AlphaFoldDB" id="A0A380MPK2"/>